<evidence type="ECO:0000313" key="1">
    <source>
        <dbReference type="EMBL" id="KAJ7374313.1"/>
    </source>
</evidence>
<accession>A0A9W9Z2T6</accession>
<comment type="caution">
    <text evidence="1">The sequence shown here is derived from an EMBL/GenBank/DDBJ whole genome shotgun (WGS) entry which is preliminary data.</text>
</comment>
<gene>
    <name evidence="1" type="ORF">OS493_007401</name>
</gene>
<sequence>MAREVSFFLQNHESPEDWAELYYNYGSVWLAYMSMIPDDERNAQARNTAEEKQDATMSKRFLSARKILE</sequence>
<protein>
    <submittedName>
        <fullName evidence="1">Uncharacterized protein</fullName>
    </submittedName>
</protein>
<name>A0A9W9Z2T6_9CNID</name>
<organism evidence="1 2">
    <name type="scientific">Desmophyllum pertusum</name>
    <dbReference type="NCBI Taxonomy" id="174260"/>
    <lineage>
        <taxon>Eukaryota</taxon>
        <taxon>Metazoa</taxon>
        <taxon>Cnidaria</taxon>
        <taxon>Anthozoa</taxon>
        <taxon>Hexacorallia</taxon>
        <taxon>Scleractinia</taxon>
        <taxon>Caryophylliina</taxon>
        <taxon>Caryophylliidae</taxon>
        <taxon>Desmophyllum</taxon>
    </lineage>
</organism>
<dbReference type="AlphaFoldDB" id="A0A9W9Z2T6"/>
<dbReference type="EMBL" id="MU826828">
    <property type="protein sequence ID" value="KAJ7374313.1"/>
    <property type="molecule type" value="Genomic_DNA"/>
</dbReference>
<reference evidence="1" key="1">
    <citation type="submission" date="2023-01" db="EMBL/GenBank/DDBJ databases">
        <title>Genome assembly of the deep-sea coral Lophelia pertusa.</title>
        <authorList>
            <person name="Herrera S."/>
            <person name="Cordes E."/>
        </authorList>
    </citation>
    <scope>NUCLEOTIDE SEQUENCE</scope>
    <source>
        <strain evidence="1">USNM1676648</strain>
        <tissue evidence="1">Polyp</tissue>
    </source>
</reference>
<dbReference type="Proteomes" id="UP001163046">
    <property type="component" value="Unassembled WGS sequence"/>
</dbReference>
<proteinExistence type="predicted"/>
<keyword evidence="2" id="KW-1185">Reference proteome</keyword>
<evidence type="ECO:0000313" key="2">
    <source>
        <dbReference type="Proteomes" id="UP001163046"/>
    </source>
</evidence>